<comment type="caution">
    <text evidence="2">The sequence shown here is derived from an EMBL/GenBank/DDBJ whole genome shotgun (WGS) entry which is preliminary data.</text>
</comment>
<name>A0A8H5CDL1_9AGAR</name>
<dbReference type="OrthoDB" id="1734229at2759"/>
<organism evidence="2 3">
    <name type="scientific">Tetrapyrgos nigripes</name>
    <dbReference type="NCBI Taxonomy" id="182062"/>
    <lineage>
        <taxon>Eukaryota</taxon>
        <taxon>Fungi</taxon>
        <taxon>Dikarya</taxon>
        <taxon>Basidiomycota</taxon>
        <taxon>Agaricomycotina</taxon>
        <taxon>Agaricomycetes</taxon>
        <taxon>Agaricomycetidae</taxon>
        <taxon>Agaricales</taxon>
        <taxon>Marasmiineae</taxon>
        <taxon>Marasmiaceae</taxon>
        <taxon>Tetrapyrgos</taxon>
    </lineage>
</organism>
<proteinExistence type="predicted"/>
<accession>A0A8H5CDL1</accession>
<keyword evidence="3" id="KW-1185">Reference proteome</keyword>
<dbReference type="Proteomes" id="UP000559256">
    <property type="component" value="Unassembled WGS sequence"/>
</dbReference>
<dbReference type="EMBL" id="JAACJM010000194">
    <property type="protein sequence ID" value="KAF5338572.1"/>
    <property type="molecule type" value="Genomic_DNA"/>
</dbReference>
<evidence type="ECO:0000256" key="1">
    <source>
        <dbReference type="SAM" id="MobiDB-lite"/>
    </source>
</evidence>
<reference evidence="2 3" key="1">
    <citation type="journal article" date="2020" name="ISME J.">
        <title>Uncovering the hidden diversity of litter-decomposition mechanisms in mushroom-forming fungi.</title>
        <authorList>
            <person name="Floudas D."/>
            <person name="Bentzer J."/>
            <person name="Ahren D."/>
            <person name="Johansson T."/>
            <person name="Persson P."/>
            <person name="Tunlid A."/>
        </authorList>
    </citation>
    <scope>NUCLEOTIDE SEQUENCE [LARGE SCALE GENOMIC DNA]</scope>
    <source>
        <strain evidence="2 3">CBS 291.85</strain>
    </source>
</reference>
<protein>
    <submittedName>
        <fullName evidence="2">Uncharacterized protein</fullName>
    </submittedName>
</protein>
<feature type="region of interest" description="Disordered" evidence="1">
    <location>
        <begin position="95"/>
        <end position="133"/>
    </location>
</feature>
<evidence type="ECO:0000313" key="3">
    <source>
        <dbReference type="Proteomes" id="UP000559256"/>
    </source>
</evidence>
<feature type="compositionally biased region" description="Polar residues" evidence="1">
    <location>
        <begin position="115"/>
        <end position="133"/>
    </location>
</feature>
<dbReference type="AlphaFoldDB" id="A0A8H5CDL1"/>
<gene>
    <name evidence="2" type="ORF">D9758_016968</name>
</gene>
<evidence type="ECO:0000313" key="2">
    <source>
        <dbReference type="EMBL" id="KAF5338572.1"/>
    </source>
</evidence>
<sequence length="133" mass="14915">MGIAIPKHLVEGMNRYYVLTFPGVVFQSWWYITRNGWPLRQETKDSINATSAAVFFKGLEEGENVEDVVGVLSGAYKTKEGVKEPEKLEREIRMWGTDDPSAQGQLIKSDKPSNDDTANVERTPQPSLSVIAR</sequence>